<comment type="caution">
    <text evidence="9">The sequence shown here is derived from an EMBL/GenBank/DDBJ whole genome shotgun (WGS) entry which is preliminary data.</text>
</comment>
<dbReference type="GO" id="GO:0016887">
    <property type="term" value="F:ATP hydrolysis activity"/>
    <property type="evidence" value="ECO:0007669"/>
    <property type="project" value="InterPro"/>
</dbReference>
<keyword evidence="2" id="KW-1003">Cell membrane</keyword>
<dbReference type="SMART" id="SM00382">
    <property type="entry name" value="AAA"/>
    <property type="match status" value="2"/>
</dbReference>
<proteinExistence type="predicted"/>
<dbReference type="GO" id="GO:0005524">
    <property type="term" value="F:ATP binding"/>
    <property type="evidence" value="ECO:0007669"/>
    <property type="project" value="UniProtKB-KW"/>
</dbReference>
<feature type="domain" description="ABC transporter" evidence="8">
    <location>
        <begin position="6"/>
        <end position="244"/>
    </location>
</feature>
<dbReference type="Pfam" id="PF00005">
    <property type="entry name" value="ABC_tran"/>
    <property type="match status" value="2"/>
</dbReference>
<keyword evidence="4" id="KW-0547">Nucleotide-binding</keyword>
<evidence type="ECO:0000256" key="2">
    <source>
        <dbReference type="ARBA" id="ARBA00022475"/>
    </source>
</evidence>
<dbReference type="PANTHER" id="PTHR43790">
    <property type="entry name" value="CARBOHYDRATE TRANSPORT ATP-BINDING PROTEIN MG119-RELATED"/>
    <property type="match status" value="1"/>
</dbReference>
<evidence type="ECO:0000256" key="3">
    <source>
        <dbReference type="ARBA" id="ARBA00022597"/>
    </source>
</evidence>
<evidence type="ECO:0000256" key="4">
    <source>
        <dbReference type="ARBA" id="ARBA00022741"/>
    </source>
</evidence>
<name>A0A162SAZ5_9CLOT</name>
<organism evidence="9 10">
    <name type="scientific">Clostridium magnum DSM 2767</name>
    <dbReference type="NCBI Taxonomy" id="1121326"/>
    <lineage>
        <taxon>Bacteria</taxon>
        <taxon>Bacillati</taxon>
        <taxon>Bacillota</taxon>
        <taxon>Clostridia</taxon>
        <taxon>Eubacteriales</taxon>
        <taxon>Clostridiaceae</taxon>
        <taxon>Clostridium</taxon>
    </lineage>
</organism>
<keyword evidence="5 9" id="KW-0067">ATP-binding</keyword>
<dbReference type="RefSeq" id="WP_066626129.1">
    <property type="nucleotide sequence ID" value="NZ_FQXL01000032.1"/>
</dbReference>
<dbReference type="Gene3D" id="3.40.50.300">
    <property type="entry name" value="P-loop containing nucleotide triphosphate hydrolases"/>
    <property type="match status" value="2"/>
</dbReference>
<keyword evidence="10" id="KW-1185">Reference proteome</keyword>
<dbReference type="AlphaFoldDB" id="A0A162SAZ5"/>
<dbReference type="PATRIC" id="fig|1121326.3.peg.3959"/>
<dbReference type="InterPro" id="IPR027417">
    <property type="entry name" value="P-loop_NTPase"/>
</dbReference>
<sequence length="496" mass="55445">MSNALLKIKGVSKKLSENFSLKNIDLDLNEGEVHAIVGENGSGKSSIMNILSGLHIKDSGNIYIDDELVNINSPLDAKKLGITMIHQESSLFEHISIAENIFIDNNPYLSKKLKLIDFRKIYSDCDTLLNKFGLNVSSKTIVKHLSPAQKQIVEIAKAYVSHARIIIMDEPTSSLGENETSILLDIIKELKKHYISIFYITHKLEEINKICDRVSTMREGKITGTQSIENISINDIFNMIIGFDSNERYPKINFKLGNEVLRISDLNSGDFLKQINLSLRKKEILGITGLIGSGGTKIAESIFGINKIDSGKIVINGIYNQINSPSDAIKAGIAYVTEDRIIKGLFPHLKVYENISAASMYRIKHGFMINEKYEKEIARSYMHKLGIKSHNVNSEISHLSGGSQQKVVLAKWIMSKSKIFIFDEPTKGIDIASKVDVYNLMNELLQKGAAIILISSDLHELMGMCDRIAVLSKGRIIDILSKQNFSTEKILELETQ</sequence>
<evidence type="ECO:0000313" key="9">
    <source>
        <dbReference type="EMBL" id="KZL91001.1"/>
    </source>
</evidence>
<evidence type="ECO:0000313" key="10">
    <source>
        <dbReference type="Proteomes" id="UP000076603"/>
    </source>
</evidence>
<evidence type="ECO:0000256" key="6">
    <source>
        <dbReference type="ARBA" id="ARBA00022967"/>
    </source>
</evidence>
<dbReference type="CDD" id="cd03216">
    <property type="entry name" value="ABC_Carb_Monos_I"/>
    <property type="match status" value="1"/>
</dbReference>
<protein>
    <submittedName>
        <fullName evidence="9">Xylose import ATP-binding protein XylG</fullName>
        <ecNumber evidence="9">3.6.3.17</ecNumber>
    </submittedName>
</protein>
<reference evidence="9 10" key="1">
    <citation type="submission" date="2016-04" db="EMBL/GenBank/DDBJ databases">
        <title>Genome sequence of Clostridium magnum DSM 2767.</title>
        <authorList>
            <person name="Poehlein A."/>
            <person name="Uhlig R."/>
            <person name="Fischer R."/>
            <person name="Bahl H."/>
            <person name="Daniel R."/>
        </authorList>
    </citation>
    <scope>NUCLEOTIDE SEQUENCE [LARGE SCALE GENOMIC DNA]</scope>
    <source>
        <strain evidence="9 10">DSM 2767</strain>
    </source>
</reference>
<keyword evidence="3" id="KW-0762">Sugar transport</keyword>
<dbReference type="EC" id="3.6.3.17" evidence="9"/>
<gene>
    <name evidence="9" type="primary">xylG_3</name>
    <name evidence="9" type="ORF">CLMAG_39120</name>
</gene>
<dbReference type="Proteomes" id="UP000076603">
    <property type="component" value="Unassembled WGS sequence"/>
</dbReference>
<dbReference type="OrthoDB" id="304830at2"/>
<keyword evidence="9" id="KW-0378">Hydrolase</keyword>
<evidence type="ECO:0000256" key="5">
    <source>
        <dbReference type="ARBA" id="ARBA00022840"/>
    </source>
</evidence>
<dbReference type="InterPro" id="IPR003593">
    <property type="entry name" value="AAA+_ATPase"/>
</dbReference>
<accession>A0A162SAZ5</accession>
<evidence type="ECO:0000256" key="7">
    <source>
        <dbReference type="ARBA" id="ARBA00023136"/>
    </source>
</evidence>
<dbReference type="STRING" id="1121326.CLMAG_39120"/>
<dbReference type="PROSITE" id="PS50893">
    <property type="entry name" value="ABC_TRANSPORTER_2"/>
    <property type="match status" value="2"/>
</dbReference>
<dbReference type="InterPro" id="IPR003439">
    <property type="entry name" value="ABC_transporter-like_ATP-bd"/>
</dbReference>
<dbReference type="CDD" id="cd03215">
    <property type="entry name" value="ABC_Carb_Monos_II"/>
    <property type="match status" value="1"/>
</dbReference>
<keyword evidence="7" id="KW-0472">Membrane</keyword>
<dbReference type="PANTHER" id="PTHR43790:SF3">
    <property type="entry name" value="D-ALLOSE IMPORT ATP-BINDING PROTEIN ALSA-RELATED"/>
    <property type="match status" value="1"/>
</dbReference>
<keyword evidence="1" id="KW-0813">Transport</keyword>
<dbReference type="InterPro" id="IPR050107">
    <property type="entry name" value="ABC_carbohydrate_import_ATPase"/>
</dbReference>
<dbReference type="EMBL" id="LWAE01000004">
    <property type="protein sequence ID" value="KZL91001.1"/>
    <property type="molecule type" value="Genomic_DNA"/>
</dbReference>
<feature type="domain" description="ABC transporter" evidence="8">
    <location>
        <begin position="254"/>
        <end position="493"/>
    </location>
</feature>
<evidence type="ECO:0000256" key="1">
    <source>
        <dbReference type="ARBA" id="ARBA00022448"/>
    </source>
</evidence>
<keyword evidence="6" id="KW-1278">Translocase</keyword>
<evidence type="ECO:0000259" key="8">
    <source>
        <dbReference type="PROSITE" id="PS50893"/>
    </source>
</evidence>
<dbReference type="SUPFAM" id="SSF52540">
    <property type="entry name" value="P-loop containing nucleoside triphosphate hydrolases"/>
    <property type="match status" value="2"/>
</dbReference>